<feature type="transmembrane region" description="Helical" evidence="1">
    <location>
        <begin position="94"/>
        <end position="111"/>
    </location>
</feature>
<dbReference type="Proteomes" id="UP001216674">
    <property type="component" value="Unassembled WGS sequence"/>
</dbReference>
<accession>A0ABT6AH67</accession>
<evidence type="ECO:0000256" key="1">
    <source>
        <dbReference type="SAM" id="Phobius"/>
    </source>
</evidence>
<organism evidence="2 3">
    <name type="scientific">Cupriavidus basilensis</name>
    <dbReference type="NCBI Taxonomy" id="68895"/>
    <lineage>
        <taxon>Bacteria</taxon>
        <taxon>Pseudomonadati</taxon>
        <taxon>Pseudomonadota</taxon>
        <taxon>Betaproteobacteria</taxon>
        <taxon>Burkholderiales</taxon>
        <taxon>Burkholderiaceae</taxon>
        <taxon>Cupriavidus</taxon>
    </lineage>
</organism>
<dbReference type="PANTHER" id="PTHR40033">
    <property type="entry name" value="NA(+)-MALATE SYMPORTER"/>
    <property type="match status" value="1"/>
</dbReference>
<feature type="transmembrane region" description="Helical" evidence="1">
    <location>
        <begin position="188"/>
        <end position="212"/>
    </location>
</feature>
<evidence type="ECO:0000313" key="2">
    <source>
        <dbReference type="EMBL" id="MDF3831951.1"/>
    </source>
</evidence>
<gene>
    <name evidence="2" type="ORF">P3W85_03125</name>
</gene>
<feature type="transmembrane region" description="Helical" evidence="1">
    <location>
        <begin position="334"/>
        <end position="353"/>
    </location>
</feature>
<name>A0ABT6AH67_9BURK</name>
<feature type="transmembrane region" description="Helical" evidence="1">
    <location>
        <begin position="160"/>
        <end position="176"/>
    </location>
</feature>
<keyword evidence="1" id="KW-0812">Transmembrane</keyword>
<dbReference type="PIRSF" id="PIRSF005348">
    <property type="entry name" value="YxkH"/>
    <property type="match status" value="1"/>
</dbReference>
<feature type="transmembrane region" description="Helical" evidence="1">
    <location>
        <begin position="68"/>
        <end position="88"/>
    </location>
</feature>
<dbReference type="EMBL" id="JARJLM010000048">
    <property type="protein sequence ID" value="MDF3831951.1"/>
    <property type="molecule type" value="Genomic_DNA"/>
</dbReference>
<feature type="transmembrane region" description="Helical" evidence="1">
    <location>
        <begin position="218"/>
        <end position="240"/>
    </location>
</feature>
<feature type="transmembrane region" description="Helical" evidence="1">
    <location>
        <begin position="123"/>
        <end position="140"/>
    </location>
</feature>
<keyword evidence="3" id="KW-1185">Reference proteome</keyword>
<reference evidence="2 3" key="1">
    <citation type="submission" date="2023-03" db="EMBL/GenBank/DDBJ databases">
        <title>Draft assemblies of triclosan tolerant bacteria isolated from returned activated sludge.</title>
        <authorList>
            <person name="Van Hamelsveld S."/>
        </authorList>
    </citation>
    <scope>NUCLEOTIDE SEQUENCE [LARGE SCALE GENOMIC DNA]</scope>
    <source>
        <strain evidence="2 3">GW210010_S58</strain>
    </source>
</reference>
<comment type="caution">
    <text evidence="2">The sequence shown here is derived from an EMBL/GenBank/DDBJ whole genome shotgun (WGS) entry which is preliminary data.</text>
</comment>
<dbReference type="PANTHER" id="PTHR40033:SF1">
    <property type="entry name" value="CITRATE-SODIUM SYMPORTER"/>
    <property type="match status" value="1"/>
</dbReference>
<dbReference type="Pfam" id="PF03390">
    <property type="entry name" value="2HCT"/>
    <property type="match status" value="1"/>
</dbReference>
<keyword evidence="1" id="KW-0472">Membrane</keyword>
<protein>
    <submittedName>
        <fullName evidence="2">2-hydroxycarboxylate transporter family protein</fullName>
    </submittedName>
</protein>
<proteinExistence type="predicted"/>
<feature type="transmembrane region" description="Helical" evidence="1">
    <location>
        <begin position="463"/>
        <end position="483"/>
    </location>
</feature>
<feature type="transmembrane region" description="Helical" evidence="1">
    <location>
        <begin position="393"/>
        <end position="420"/>
    </location>
</feature>
<evidence type="ECO:0000313" key="3">
    <source>
        <dbReference type="Proteomes" id="UP001216674"/>
    </source>
</evidence>
<feature type="transmembrane region" description="Helical" evidence="1">
    <location>
        <begin position="252"/>
        <end position="274"/>
    </location>
</feature>
<sequence>MSAEHILMIRPRAGLLDSFVVVQHRPSTARRHFVHTTSHTLPPAEAQQPVVKPRFWPEGWWKLMEFRIGIIPLPVYVTLLALIAGFAVTGKVPGEISMAIAVLAFFGFTCAEIGKRLPIIRNIGAAAIFATFIPSALTYYHLLPKPILSLTTEFTKSTNFLYLFIASIIVGSILSMDRRVLIQGFIKIFIPLAVGSIAAGIVGTAVGTALGLGAHHTFFYIVVPIMAGGVGEGAIPLSIGYSEILHLPQGELFAQVLPPVMLGSLTAIILSGVLDKLGKRFPHLTGEGRLQIGEEDEMDPVQEEIRGHIDVTHIAAAGITAITLYLLGLMCRNLFGLPAPVAMLFLAVLVKITRAVSPPLQEGAFVVYKFFSTAVTYPLLFAIGVAMTPWDKLIAAFTLANIVTIVATVATLMGTGFVVARMLKMHPIDTAIVNACHSGQGGTGDVAILTAANRMTLMPFAQIATRIGGAIVVTLTLIVLAHMG</sequence>
<dbReference type="InterPro" id="IPR004679">
    <property type="entry name" value="2-OHcarboxylate_transport"/>
</dbReference>
<feature type="transmembrane region" description="Helical" evidence="1">
    <location>
        <begin position="365"/>
        <end position="387"/>
    </location>
</feature>
<keyword evidence="1" id="KW-1133">Transmembrane helix</keyword>